<organism evidence="2 3">
    <name type="scientific">Dissostichus mawsoni</name>
    <name type="common">Antarctic cod</name>
    <dbReference type="NCBI Taxonomy" id="36200"/>
    <lineage>
        <taxon>Eukaryota</taxon>
        <taxon>Metazoa</taxon>
        <taxon>Chordata</taxon>
        <taxon>Craniata</taxon>
        <taxon>Vertebrata</taxon>
        <taxon>Euteleostomi</taxon>
        <taxon>Actinopterygii</taxon>
        <taxon>Neopterygii</taxon>
        <taxon>Teleostei</taxon>
        <taxon>Neoteleostei</taxon>
        <taxon>Acanthomorphata</taxon>
        <taxon>Eupercaria</taxon>
        <taxon>Perciformes</taxon>
        <taxon>Notothenioidei</taxon>
        <taxon>Nototheniidae</taxon>
        <taxon>Dissostichus</taxon>
    </lineage>
</organism>
<proteinExistence type="predicted"/>
<protein>
    <submittedName>
        <fullName evidence="2">Uncharacterized protein</fullName>
    </submittedName>
</protein>
<gene>
    <name evidence="2" type="ORF">F7725_003996</name>
</gene>
<sequence>MQALSPVLVLLVLERCKQEGGGGVTQRASSSALKSLKLGISAKCGALRTEVIQKCLLVLHLLLFSLPAQSCLSEVIPLLLRLLQLSLSEVVLLLLRLLQLSLSEVVPLLLRLLQLSLSEVVLLLLRLLQLSLSEVVTLLLRLLQLSLHQMNRGLPALVFLAQVFGALLLLLLHLLLKLLDFCLPAQVVLILCLMCFSARSSENFSSCSLIWSFSCLTSISQLLCSSARSLENFSSFSLIWSFSCLTSVSQLLLFFARCSFSSSTCFSLASTCLSSVSQLRFFFARDLFSLLFQLEHQLLDFLLQGVVSSGLVVCLVHYILHALFSTLPALLFLSQVLGGPLLALKEFFLSSLQQVYGHQVLVQLLLLPSPPPERCIFPPERRIFPPERRIFPPERRIFPPEPYLSSRAVSFLQSAVSFLQSVVSFLTDCHTLKEFISSHHEQFYGLCVKLQETLIVLAVGCLLVALV</sequence>
<comment type="caution">
    <text evidence="2">The sequence shown here is derived from an EMBL/GenBank/DDBJ whole genome shotgun (WGS) entry which is preliminary data.</text>
</comment>
<dbReference type="AlphaFoldDB" id="A0A7J5YF44"/>
<keyword evidence="1" id="KW-0472">Membrane</keyword>
<keyword evidence="1" id="KW-0812">Transmembrane</keyword>
<keyword evidence="1" id="KW-1133">Transmembrane helix</keyword>
<evidence type="ECO:0000313" key="3">
    <source>
        <dbReference type="Proteomes" id="UP000518266"/>
    </source>
</evidence>
<dbReference type="EMBL" id="JAAKFY010000014">
    <property type="protein sequence ID" value="KAF3846918.1"/>
    <property type="molecule type" value="Genomic_DNA"/>
</dbReference>
<accession>A0A7J5YF44</accession>
<evidence type="ECO:0000313" key="2">
    <source>
        <dbReference type="EMBL" id="KAF3846918.1"/>
    </source>
</evidence>
<keyword evidence="3" id="KW-1185">Reference proteome</keyword>
<feature type="transmembrane region" description="Helical" evidence="1">
    <location>
        <begin position="120"/>
        <end position="142"/>
    </location>
</feature>
<evidence type="ECO:0000256" key="1">
    <source>
        <dbReference type="SAM" id="Phobius"/>
    </source>
</evidence>
<name>A0A7J5YF44_DISMA</name>
<dbReference type="Proteomes" id="UP000518266">
    <property type="component" value="Unassembled WGS sequence"/>
</dbReference>
<feature type="transmembrane region" description="Helical" evidence="1">
    <location>
        <begin position="154"/>
        <end position="172"/>
    </location>
</feature>
<reference evidence="2 3" key="1">
    <citation type="submission" date="2020-03" db="EMBL/GenBank/DDBJ databases">
        <title>Dissostichus mawsoni Genome sequencing and assembly.</title>
        <authorList>
            <person name="Park H."/>
        </authorList>
    </citation>
    <scope>NUCLEOTIDE SEQUENCE [LARGE SCALE GENOMIC DNA]</scope>
    <source>
        <strain evidence="2">DM0001</strain>
        <tissue evidence="2">Muscle</tissue>
    </source>
</reference>